<keyword evidence="1" id="KW-0677">Repeat</keyword>
<evidence type="ECO:0000259" key="2">
    <source>
        <dbReference type="Pfam" id="PF22939"/>
    </source>
</evidence>
<feature type="domain" description="GPI inositol-deacylase winged helix" evidence="2">
    <location>
        <begin position="378"/>
        <end position="455"/>
    </location>
</feature>
<dbReference type="VEuPathDB" id="FungiDB:F503_02175"/>
<dbReference type="PANTHER" id="PTHR10039:SF15">
    <property type="entry name" value="NACHT DOMAIN-CONTAINING PROTEIN"/>
    <property type="match status" value="1"/>
</dbReference>
<reference evidence="4 5" key="1">
    <citation type="journal article" date="2013" name="BMC Genomics">
        <title>The genome and transcriptome of the pine saprophyte Ophiostoma piceae, and a comparison with the bark beetle-associated pine pathogen Grosmannia clavigera.</title>
        <authorList>
            <person name="Haridas S."/>
            <person name="Wang Y."/>
            <person name="Lim L."/>
            <person name="Massoumi Alamouti S."/>
            <person name="Jackman S."/>
            <person name="Docking R."/>
            <person name="Robertson G."/>
            <person name="Birol I."/>
            <person name="Bohlmann J."/>
            <person name="Breuil C."/>
        </authorList>
    </citation>
    <scope>NUCLEOTIDE SEQUENCE [LARGE SCALE GENOMIC DNA]</scope>
    <source>
        <strain evidence="4 5">UAMH 11346</strain>
    </source>
</reference>
<protein>
    <submittedName>
        <fullName evidence="4">Nacht and ankyrin domain protein</fullName>
    </submittedName>
</protein>
<organism evidence="4 5">
    <name type="scientific">Ophiostoma piceae (strain UAMH 11346)</name>
    <name type="common">Sap stain fungus</name>
    <dbReference type="NCBI Taxonomy" id="1262450"/>
    <lineage>
        <taxon>Eukaryota</taxon>
        <taxon>Fungi</taxon>
        <taxon>Dikarya</taxon>
        <taxon>Ascomycota</taxon>
        <taxon>Pezizomycotina</taxon>
        <taxon>Sordariomycetes</taxon>
        <taxon>Sordariomycetidae</taxon>
        <taxon>Ophiostomatales</taxon>
        <taxon>Ophiostomataceae</taxon>
        <taxon>Ophiostoma</taxon>
    </lineage>
</organism>
<evidence type="ECO:0000313" key="4">
    <source>
        <dbReference type="EMBL" id="EPE05436.1"/>
    </source>
</evidence>
<name>S3C141_OPHP1</name>
<dbReference type="Gene3D" id="3.40.50.300">
    <property type="entry name" value="P-loop containing nucleotide triphosphate hydrolases"/>
    <property type="match status" value="1"/>
</dbReference>
<dbReference type="EMBL" id="KE148156">
    <property type="protein sequence ID" value="EPE05436.1"/>
    <property type="molecule type" value="Genomic_DNA"/>
</dbReference>
<proteinExistence type="predicted"/>
<feature type="domain" description="Nephrocystin 3-like N-terminal" evidence="3">
    <location>
        <begin position="100"/>
        <end position="271"/>
    </location>
</feature>
<dbReference type="Pfam" id="PF24883">
    <property type="entry name" value="NPHP3_N"/>
    <property type="match status" value="1"/>
</dbReference>
<dbReference type="InterPro" id="IPR056884">
    <property type="entry name" value="NPHP3-like_N"/>
</dbReference>
<dbReference type="InterPro" id="IPR054471">
    <property type="entry name" value="GPIID_WHD"/>
</dbReference>
<dbReference type="InterPro" id="IPR027417">
    <property type="entry name" value="P-loop_NTPase"/>
</dbReference>
<dbReference type="Pfam" id="PF22939">
    <property type="entry name" value="WHD_GPIID"/>
    <property type="match status" value="1"/>
</dbReference>
<dbReference type="OMA" id="TESYNCA"/>
<dbReference type="SUPFAM" id="SSF52540">
    <property type="entry name" value="P-loop containing nucleoside triphosphate hydrolases"/>
    <property type="match status" value="1"/>
</dbReference>
<dbReference type="STRING" id="1262450.S3C141"/>
<dbReference type="HOGENOM" id="CLU_477424_0_0_1"/>
<keyword evidence="5" id="KW-1185">Reference proteome</keyword>
<evidence type="ECO:0000313" key="5">
    <source>
        <dbReference type="Proteomes" id="UP000016923"/>
    </source>
</evidence>
<accession>S3C141</accession>
<gene>
    <name evidence="4" type="ORF">F503_02175</name>
</gene>
<dbReference type="PANTHER" id="PTHR10039">
    <property type="entry name" value="AMELOGENIN"/>
    <property type="match status" value="1"/>
</dbReference>
<dbReference type="OrthoDB" id="7464126at2759"/>
<dbReference type="eggNOG" id="KOG4177">
    <property type="taxonomic scope" value="Eukaryota"/>
</dbReference>
<evidence type="ECO:0000256" key="1">
    <source>
        <dbReference type="ARBA" id="ARBA00022737"/>
    </source>
</evidence>
<dbReference type="AlphaFoldDB" id="S3C141"/>
<sequence length="571" mass="66640">MHLSTRPSYLFQYQSWKSILWYSTSRLKWPLKSKEVMKTVESLHKHRDNISASLTIDHTAILMDNFERIEDNERMEILDWISKIKYGTHHNAVRDKRTTGTCEWLIQRETFRQWENGDSSVLMVLKGSPGAGKTYLTSHVIDHTQSRLRSATNKIEGFAYFYCNRNDDERRQPLSVFRSYTRQLAAVAGQPELVQKRLRSLWLESQIIADDLGMEPCKKHILSFIDLYDRTTIVLDALDECELRSRIELVEAIKQLLSQAKKPLRVFLSSRPAGDLFVNVPIIEIQATDNQNDIQKFVHGEIVKHPRWQYMSTELRENIETTILTQSQGMFQWAYLQISQILELQTQEAIRNRLGKLPKGLDEAYDDIYNEIALGDVSEKAIADRAFMWVACAIEPLREDQLLDAVRFDPEDVTHKTEKVSKAVLLNLCRNLLIFDGRRKVWRFSHLSVTEYFENHHWTLVEAHCNAAKVCLGLLVKPSVHSSAMEINVLTDREVFPIRILGGVDVEYEVTTFRYYYHRYLTQHIRRQEGQRPDARLSGLLVEFLGSPLRSSEFYIKWHDYAYLCLAIHGW</sequence>
<evidence type="ECO:0000259" key="3">
    <source>
        <dbReference type="Pfam" id="PF24883"/>
    </source>
</evidence>
<dbReference type="Proteomes" id="UP000016923">
    <property type="component" value="Unassembled WGS sequence"/>
</dbReference>